<reference evidence="3 4" key="1">
    <citation type="submission" date="2019-01" db="EMBL/GenBank/DDBJ databases">
        <title>Draft genome sequences of three monokaryotic isolates of the white-rot basidiomycete fungus Dichomitus squalens.</title>
        <authorList>
            <consortium name="DOE Joint Genome Institute"/>
            <person name="Lopez S.C."/>
            <person name="Andreopoulos B."/>
            <person name="Pangilinan J."/>
            <person name="Lipzen A."/>
            <person name="Riley R."/>
            <person name="Ahrendt S."/>
            <person name="Ng V."/>
            <person name="Barry K."/>
            <person name="Daum C."/>
            <person name="Grigoriev I.V."/>
            <person name="Hilden K.S."/>
            <person name="Makela M.R."/>
            <person name="de Vries R.P."/>
        </authorList>
    </citation>
    <scope>NUCLEOTIDE SEQUENCE [LARGE SCALE GENOMIC DNA]</scope>
    <source>
        <strain evidence="3 4">CBS 464.89</strain>
        <strain evidence="2">OM18370.1</strain>
    </source>
</reference>
<evidence type="ECO:0008006" key="5">
    <source>
        <dbReference type="Google" id="ProtNLM"/>
    </source>
</evidence>
<sequence>MGGREHHPSQSRPMLRQAPTMRFFLLLSCLASLCLAAAATAEHKHVPLPQFEALFSVNLQVLTESTFQGPFGTRVHSMTSGGNLTNATTGEIVGQVLQNQDNGLYSTSGIFFPSVVLPVVWAADQKLGSIFITGVGVGETVKAYLHLETESPKWSSLNSRFLIANLVYVPPAANITIFGEL</sequence>
<dbReference type="AlphaFoldDB" id="A0A4Q9P6H0"/>
<evidence type="ECO:0000256" key="1">
    <source>
        <dbReference type="SAM" id="SignalP"/>
    </source>
</evidence>
<proteinExistence type="predicted"/>
<dbReference type="Proteomes" id="UP000292957">
    <property type="component" value="Unassembled WGS sequence"/>
</dbReference>
<evidence type="ECO:0000313" key="3">
    <source>
        <dbReference type="EMBL" id="TBU57819.1"/>
    </source>
</evidence>
<accession>A0A4Q9P6H0</accession>
<feature type="chain" id="PRO_5040597628" description="Dirigent protein" evidence="1">
    <location>
        <begin position="37"/>
        <end position="181"/>
    </location>
</feature>
<gene>
    <name evidence="3" type="ORF">BD310DRAFT_820730</name>
    <name evidence="2" type="ORF">BD311DRAFT_721102</name>
</gene>
<dbReference type="OrthoDB" id="2749676at2759"/>
<keyword evidence="4" id="KW-1185">Reference proteome</keyword>
<organism evidence="3 4">
    <name type="scientific">Dichomitus squalens</name>
    <dbReference type="NCBI Taxonomy" id="114155"/>
    <lineage>
        <taxon>Eukaryota</taxon>
        <taxon>Fungi</taxon>
        <taxon>Dikarya</taxon>
        <taxon>Basidiomycota</taxon>
        <taxon>Agaricomycotina</taxon>
        <taxon>Agaricomycetes</taxon>
        <taxon>Polyporales</taxon>
        <taxon>Polyporaceae</taxon>
        <taxon>Dichomitus</taxon>
    </lineage>
</organism>
<protein>
    <recommendedName>
        <fullName evidence="5">Dirigent protein</fullName>
    </recommendedName>
</protein>
<dbReference type="EMBL" id="ML143415">
    <property type="protein sequence ID" value="TBU29192.1"/>
    <property type="molecule type" value="Genomic_DNA"/>
</dbReference>
<dbReference type="Proteomes" id="UP000292082">
    <property type="component" value="Unassembled WGS sequence"/>
</dbReference>
<name>A0A4Q9P6H0_9APHY</name>
<evidence type="ECO:0000313" key="4">
    <source>
        <dbReference type="Proteomes" id="UP000292082"/>
    </source>
</evidence>
<feature type="signal peptide" evidence="1">
    <location>
        <begin position="1"/>
        <end position="36"/>
    </location>
</feature>
<dbReference type="EMBL" id="ML145132">
    <property type="protein sequence ID" value="TBU57819.1"/>
    <property type="molecule type" value="Genomic_DNA"/>
</dbReference>
<evidence type="ECO:0000313" key="2">
    <source>
        <dbReference type="EMBL" id="TBU29192.1"/>
    </source>
</evidence>
<keyword evidence="1" id="KW-0732">Signal</keyword>